<reference evidence="10" key="1">
    <citation type="submission" date="2022-12" db="EMBL/GenBank/DDBJ databases">
        <title>Genome assemblies of Blomia tropicalis.</title>
        <authorList>
            <person name="Cui Y."/>
        </authorList>
    </citation>
    <scope>NUCLEOTIDE SEQUENCE</scope>
    <source>
        <tissue evidence="10">Adult mites</tissue>
    </source>
</reference>
<organism evidence="10 11">
    <name type="scientific">Blomia tropicalis</name>
    <name type="common">Mite</name>
    <dbReference type="NCBI Taxonomy" id="40697"/>
    <lineage>
        <taxon>Eukaryota</taxon>
        <taxon>Metazoa</taxon>
        <taxon>Ecdysozoa</taxon>
        <taxon>Arthropoda</taxon>
        <taxon>Chelicerata</taxon>
        <taxon>Arachnida</taxon>
        <taxon>Acari</taxon>
        <taxon>Acariformes</taxon>
        <taxon>Sarcoptiformes</taxon>
        <taxon>Astigmata</taxon>
        <taxon>Glycyphagoidea</taxon>
        <taxon>Echimyopodidae</taxon>
        <taxon>Blomia</taxon>
    </lineage>
</organism>
<dbReference type="Gene3D" id="3.30.70.2510">
    <property type="match status" value="1"/>
</dbReference>
<evidence type="ECO:0000256" key="7">
    <source>
        <dbReference type="ARBA" id="ARBA00083669"/>
    </source>
</evidence>
<dbReference type="AlphaFoldDB" id="A0A9Q0M3H1"/>
<dbReference type="EMBL" id="JAPWDV010000003">
    <property type="protein sequence ID" value="KAJ6218309.1"/>
    <property type="molecule type" value="Genomic_DNA"/>
</dbReference>
<dbReference type="GO" id="GO:0031119">
    <property type="term" value="P:tRNA pseudouridine synthesis"/>
    <property type="evidence" value="ECO:0007669"/>
    <property type="project" value="UniProtKB-ARBA"/>
</dbReference>
<keyword evidence="4" id="KW-0413">Isomerase</keyword>
<evidence type="ECO:0000256" key="4">
    <source>
        <dbReference type="ARBA" id="ARBA00023235"/>
    </source>
</evidence>
<dbReference type="GO" id="GO:0160148">
    <property type="term" value="F:tRNA pseudouridine(55) synthase activity"/>
    <property type="evidence" value="ECO:0007669"/>
    <property type="project" value="UniProtKB-EC"/>
</dbReference>
<dbReference type="FunFam" id="3.30.70.3190:FF:000001">
    <property type="entry name" value="tRNA pseudouridine synthase Pus10"/>
    <property type="match status" value="1"/>
</dbReference>
<dbReference type="Pfam" id="PF21238">
    <property type="entry name" value="Pus10_C"/>
    <property type="match status" value="1"/>
</dbReference>
<evidence type="ECO:0000313" key="10">
    <source>
        <dbReference type="EMBL" id="KAJ6218309.1"/>
    </source>
</evidence>
<evidence type="ECO:0000256" key="5">
    <source>
        <dbReference type="ARBA" id="ARBA00075270"/>
    </source>
</evidence>
<gene>
    <name evidence="10" type="ORF">RDWZM_009466</name>
</gene>
<dbReference type="OMA" id="TYQAICC"/>
<dbReference type="InterPro" id="IPR039894">
    <property type="entry name" value="Pus10-like"/>
</dbReference>
<feature type="domain" description="Pus10-like C-terminal" evidence="9">
    <location>
        <begin position="246"/>
        <end position="485"/>
    </location>
</feature>
<keyword evidence="3" id="KW-0819">tRNA processing</keyword>
<dbReference type="PANTHER" id="PTHR21568">
    <property type="entry name" value="TRNA PSEUDOURIDINE SYNTHASE PUS10"/>
    <property type="match status" value="1"/>
</dbReference>
<keyword evidence="11" id="KW-1185">Reference proteome</keyword>
<dbReference type="EC" id="5.4.99.25" evidence="2"/>
<dbReference type="SUPFAM" id="SSF55120">
    <property type="entry name" value="Pseudouridine synthase"/>
    <property type="match status" value="1"/>
</dbReference>
<dbReference type="Gene3D" id="3.30.70.3190">
    <property type="match status" value="1"/>
</dbReference>
<name>A0A9Q0M3H1_BLOTA</name>
<evidence type="ECO:0000256" key="2">
    <source>
        <dbReference type="ARBA" id="ARBA00012787"/>
    </source>
</evidence>
<evidence type="ECO:0000256" key="6">
    <source>
        <dbReference type="ARBA" id="ARBA00079393"/>
    </source>
</evidence>
<dbReference type="GO" id="GO:0003723">
    <property type="term" value="F:RNA binding"/>
    <property type="evidence" value="ECO:0007669"/>
    <property type="project" value="InterPro"/>
</dbReference>
<comment type="caution">
    <text evidence="10">The sequence shown here is derived from an EMBL/GenBank/DDBJ whole genome shotgun (WGS) entry which is preliminary data.</text>
</comment>
<accession>A0A9Q0M3H1</accession>
<protein>
    <recommendedName>
        <fullName evidence="2">tRNA pseudouridine(55) synthase</fullName>
        <ecNumber evidence="2">5.4.99.25</ecNumber>
    </recommendedName>
    <alternativeName>
        <fullName evidence="7">tRNA pseudouridine 55 synthase</fullName>
    </alternativeName>
    <alternativeName>
        <fullName evidence="5">tRNA pseudouridylate synthase</fullName>
    </alternativeName>
    <alternativeName>
        <fullName evidence="6">tRNA-uridine isomerase</fullName>
    </alternativeName>
</protein>
<feature type="domain" description="Pus10 N-terminal eukaryotes" evidence="8">
    <location>
        <begin position="73"/>
        <end position="222"/>
    </location>
</feature>
<evidence type="ECO:0000256" key="3">
    <source>
        <dbReference type="ARBA" id="ARBA00022694"/>
    </source>
</evidence>
<evidence type="ECO:0000259" key="9">
    <source>
        <dbReference type="Pfam" id="PF21238"/>
    </source>
</evidence>
<dbReference type="InterPro" id="IPR048741">
    <property type="entry name" value="Pus10-like_C"/>
</dbReference>
<dbReference type="FunFam" id="3.30.70.2510:FF:000001">
    <property type="entry name" value="tRNA pseudouridine synthase Pus10"/>
    <property type="match status" value="1"/>
</dbReference>
<comment type="similarity">
    <text evidence="1">Belongs to the pseudouridine synthase Pus10 family.</text>
</comment>
<dbReference type="InterPro" id="IPR020103">
    <property type="entry name" value="PsdUridine_synth_cat_dom_sf"/>
</dbReference>
<dbReference type="Proteomes" id="UP001142055">
    <property type="component" value="Chromosome 3"/>
</dbReference>
<evidence type="ECO:0000313" key="11">
    <source>
        <dbReference type="Proteomes" id="UP001142055"/>
    </source>
</evidence>
<dbReference type="Pfam" id="PF21237">
    <property type="entry name" value="Pus10_N_euk"/>
    <property type="match status" value="1"/>
</dbReference>
<evidence type="ECO:0000256" key="1">
    <source>
        <dbReference type="ARBA" id="ARBA00009652"/>
    </source>
</evidence>
<dbReference type="InterPro" id="IPR048742">
    <property type="entry name" value="Pus10_N_euk"/>
</dbReference>
<evidence type="ECO:0000259" key="8">
    <source>
        <dbReference type="Pfam" id="PF21237"/>
    </source>
</evidence>
<proteinExistence type="inferred from homology"/>
<sequence>MDRSSLLVFKSEIRSLVNSSIDNKCSLCIRCILRFCNVKQVFTNCTTDQMVADLSSFLDVIAQNINLIRNVFCNTCLDTLNDTFLEQICKQIECDLSEKSYLPLEDFQLQIHLPAVLTLRNSFFAKRLGLDKDETLSIKEVFKSLLASKLFKTINAKHKNDSNFIIELNFVHKKGEKECEQLVEISPETFYQKKCRKSTVESFINHTSIQRMLDQLNSSKMEQVTLDDIKESCTLPEIVYKFEPIYIGGRYMKYSRILSQTPWIFNGMSSVQERIYSGIEKYIKCNDIKFCSSGREDVDVRMLGNGRPFLLELLNPHIGNEVDLIHKISTYINETHQDVQVRDLQFVDKIDAQNFVKESEIDKAKTYQAICCLNRPMKDEDITILQSIKNLEIIQKTPIRVLHRRTLSDRSRTIYYLNGKRISINEIPEEHHNSIDNIFMLTLCVQAGTYIKEFVHSDFGRTKPNLCTLLPNCEADIIALDVMEVKFDWPPVLNK</sequence>
<dbReference type="PANTHER" id="PTHR21568:SF0">
    <property type="entry name" value="TRNA PSEUDOURIDINE SYNTHASE PUS10"/>
    <property type="match status" value="1"/>
</dbReference>